<evidence type="ECO:0000256" key="1">
    <source>
        <dbReference type="SAM" id="Coils"/>
    </source>
</evidence>
<feature type="region of interest" description="Disordered" evidence="2">
    <location>
        <begin position="208"/>
        <end position="235"/>
    </location>
</feature>
<proteinExistence type="predicted"/>
<feature type="region of interest" description="Disordered" evidence="2">
    <location>
        <begin position="1"/>
        <end position="92"/>
    </location>
</feature>
<gene>
    <name evidence="3" type="ORF">DL546_009188</name>
</gene>
<keyword evidence="1" id="KW-0175">Coiled coil</keyword>
<accession>A0A420YGT2</accession>
<dbReference type="Proteomes" id="UP000275385">
    <property type="component" value="Unassembled WGS sequence"/>
</dbReference>
<name>A0A420YGT2_9PEZI</name>
<protein>
    <submittedName>
        <fullName evidence="3">Uncharacterized protein</fullName>
    </submittedName>
</protein>
<dbReference type="EMBL" id="QVQW01000011">
    <property type="protein sequence ID" value="RKU47079.1"/>
    <property type="molecule type" value="Genomic_DNA"/>
</dbReference>
<feature type="region of interest" description="Disordered" evidence="2">
    <location>
        <begin position="159"/>
        <end position="196"/>
    </location>
</feature>
<keyword evidence="4" id="KW-1185">Reference proteome</keyword>
<evidence type="ECO:0000313" key="3">
    <source>
        <dbReference type="EMBL" id="RKU47079.1"/>
    </source>
</evidence>
<evidence type="ECO:0000256" key="2">
    <source>
        <dbReference type="SAM" id="MobiDB-lite"/>
    </source>
</evidence>
<comment type="caution">
    <text evidence="3">The sequence shown here is derived from an EMBL/GenBank/DDBJ whole genome shotgun (WGS) entry which is preliminary data.</text>
</comment>
<organism evidence="3 4">
    <name type="scientific">Coniochaeta pulveracea</name>
    <dbReference type="NCBI Taxonomy" id="177199"/>
    <lineage>
        <taxon>Eukaryota</taxon>
        <taxon>Fungi</taxon>
        <taxon>Dikarya</taxon>
        <taxon>Ascomycota</taxon>
        <taxon>Pezizomycotina</taxon>
        <taxon>Sordariomycetes</taxon>
        <taxon>Sordariomycetidae</taxon>
        <taxon>Coniochaetales</taxon>
        <taxon>Coniochaetaceae</taxon>
        <taxon>Coniochaeta</taxon>
    </lineage>
</organism>
<sequence length="309" mass="34994">MEESRLGQLQMAPQMDPQMDIEQEHRNPYPDPDEREPSYPPTPDERAPYANAEGRSSYPDPEQPETPSGVFRVSLSQHPELIGTNRKQRLAGPLKEYEKARANMATNVSRRKTAIRATQQYQDATDEHKRSLLADARNQIEAEFREQGKHPEQIAARLGVAMPLKGRPGRPSLSEARGRPRKLRPPPESIPQQNSDAMAVDDQINRESQAGGEEDGHQQEESFSPARPVVKKGRAERIADLEQKLRVNESRMRDLERALENERAKTAKFETRLARIEVVFNPRLLRTNEATLASLEQRNVMANGAAFNP</sequence>
<reference evidence="3 4" key="1">
    <citation type="submission" date="2018-08" db="EMBL/GenBank/DDBJ databases">
        <title>Draft genome of the lignicolous fungus Coniochaeta pulveracea.</title>
        <authorList>
            <person name="Borstlap C.J."/>
            <person name="De Witt R.N."/>
            <person name="Botha A."/>
            <person name="Volschenk H."/>
        </authorList>
    </citation>
    <scope>NUCLEOTIDE SEQUENCE [LARGE SCALE GENOMIC DNA]</scope>
    <source>
        <strain evidence="3 4">CAB683</strain>
    </source>
</reference>
<dbReference type="AlphaFoldDB" id="A0A420YGT2"/>
<evidence type="ECO:0000313" key="4">
    <source>
        <dbReference type="Proteomes" id="UP000275385"/>
    </source>
</evidence>
<feature type="coiled-coil region" evidence="1">
    <location>
        <begin position="238"/>
        <end position="272"/>
    </location>
</feature>